<dbReference type="Gene3D" id="2.120.10.30">
    <property type="entry name" value="TolB, C-terminal domain"/>
    <property type="match status" value="1"/>
</dbReference>
<organism evidence="1 2">
    <name type="scientific">Rikenella microfusus</name>
    <dbReference type="NCBI Taxonomy" id="28139"/>
    <lineage>
        <taxon>Bacteria</taxon>
        <taxon>Pseudomonadati</taxon>
        <taxon>Bacteroidota</taxon>
        <taxon>Bacteroidia</taxon>
        <taxon>Bacteroidales</taxon>
        <taxon>Rikenellaceae</taxon>
        <taxon>Rikenella</taxon>
    </lineage>
</organism>
<proteinExistence type="predicted"/>
<sequence length="333" mass="38579">MKLNLYLAIIALSGLTACSQAPKTQIEYVELFSDKTMQQLSDSSFFNHVACISEYEGDIYMSDQKRCQIFRLDSNLNLLRTIGMEGHGPQDFGYIENFVIHQDTIFVGDVTKMRILRFSTDGQFCGAENPDEKIPLNYRFTMDDNHIYYTRNEGIPDKSMVDYCRDSTANKLRRFGQATDFGHPHKTKRQNARHVHLYNNTLVTVPTSIPVIEIYDLKGNTLRSADIAGIPIVKDMYYKMTNDRRIAESPNMAYQIFLDSYVYRDRLYILSSVYNNERLDHSSLLEFDLSNGGAEWVRQYDFPDFVQRFCITDDYIYGFVPQSSSIKRYPLPA</sequence>
<dbReference type="AlphaFoldDB" id="A0A379MTA0"/>
<protein>
    <recommendedName>
        <fullName evidence="3">6-bladed beta-propeller</fullName>
    </recommendedName>
</protein>
<dbReference type="Pfam" id="PF17170">
    <property type="entry name" value="DUF5128"/>
    <property type="match status" value="1"/>
</dbReference>
<evidence type="ECO:0000313" key="2">
    <source>
        <dbReference type="Proteomes" id="UP000255233"/>
    </source>
</evidence>
<reference evidence="1 2" key="1">
    <citation type="submission" date="2018-06" db="EMBL/GenBank/DDBJ databases">
        <authorList>
            <consortium name="Pathogen Informatics"/>
            <person name="Doyle S."/>
        </authorList>
    </citation>
    <scope>NUCLEOTIDE SEQUENCE [LARGE SCALE GENOMIC DNA]</scope>
    <source>
        <strain evidence="1 2">NCTC11190</strain>
    </source>
</reference>
<dbReference type="SUPFAM" id="SSF63825">
    <property type="entry name" value="YWTD domain"/>
    <property type="match status" value="1"/>
</dbReference>
<dbReference type="EMBL" id="UGVL01000001">
    <property type="protein sequence ID" value="SUE33852.1"/>
    <property type="molecule type" value="Genomic_DNA"/>
</dbReference>
<evidence type="ECO:0000313" key="1">
    <source>
        <dbReference type="EMBL" id="SUE33852.1"/>
    </source>
</evidence>
<name>A0A379MTA0_9BACT</name>
<dbReference type="STRING" id="880526.GCA_000427365_00383"/>
<evidence type="ECO:0008006" key="3">
    <source>
        <dbReference type="Google" id="ProtNLM"/>
    </source>
</evidence>
<keyword evidence="2" id="KW-1185">Reference proteome</keyword>
<dbReference type="Proteomes" id="UP000255233">
    <property type="component" value="Unassembled WGS sequence"/>
</dbReference>
<dbReference type="InterPro" id="IPR011042">
    <property type="entry name" value="6-blade_b-propeller_TolB-like"/>
</dbReference>
<accession>A0A379MTA0</accession>
<dbReference type="PROSITE" id="PS51257">
    <property type="entry name" value="PROKAR_LIPOPROTEIN"/>
    <property type="match status" value="1"/>
</dbReference>
<gene>
    <name evidence="1" type="ORF">NCTC11190_01064</name>
</gene>
<dbReference type="RefSeq" id="WP_027290255.1">
    <property type="nucleotide sequence ID" value="NZ_UGVL01000001.1"/>
</dbReference>